<organism evidence="1 2">
    <name type="scientific">Stigmatella aurantiaca (strain DW4/3-1)</name>
    <dbReference type="NCBI Taxonomy" id="378806"/>
    <lineage>
        <taxon>Bacteria</taxon>
        <taxon>Pseudomonadati</taxon>
        <taxon>Myxococcota</taxon>
        <taxon>Myxococcia</taxon>
        <taxon>Myxococcales</taxon>
        <taxon>Cystobacterineae</taxon>
        <taxon>Archangiaceae</taxon>
        <taxon>Stigmatella</taxon>
    </lineage>
</organism>
<comment type="caution">
    <text evidence="1">The sequence shown here is derived from an EMBL/GenBank/DDBJ whole genome shotgun (WGS) entry which is preliminary data.</text>
</comment>
<dbReference type="EMBL" id="AAMD01000040">
    <property type="protein sequence ID" value="EAU67107.1"/>
    <property type="molecule type" value="Genomic_DNA"/>
</dbReference>
<proteinExistence type="predicted"/>
<evidence type="ECO:0000313" key="1">
    <source>
        <dbReference type="EMBL" id="EAU67107.1"/>
    </source>
</evidence>
<accession>Q094G2</accession>
<sequence>MSPEGSTASAAAGLATSMFRDTSSQLKDALSTEILSTVARMARIAPRLPARRGQLRQDDRTGA</sequence>
<dbReference type="Proteomes" id="UP000032702">
    <property type="component" value="Unassembled WGS sequence"/>
</dbReference>
<dbReference type="AlphaFoldDB" id="Q094G2"/>
<gene>
    <name evidence="1" type="ORF">STIAU_2640</name>
</gene>
<reference evidence="1 2" key="1">
    <citation type="submission" date="2006-04" db="EMBL/GenBank/DDBJ databases">
        <authorList>
            <person name="Nierman W.C."/>
        </authorList>
    </citation>
    <scope>NUCLEOTIDE SEQUENCE [LARGE SCALE GENOMIC DNA]</scope>
    <source>
        <strain evidence="1 2">DW4/3-1</strain>
    </source>
</reference>
<name>Q094G2_STIAD</name>
<protein>
    <submittedName>
        <fullName evidence="1">Uncharacterized protein</fullName>
    </submittedName>
</protein>
<evidence type="ECO:0000313" key="2">
    <source>
        <dbReference type="Proteomes" id="UP000032702"/>
    </source>
</evidence>